<dbReference type="AlphaFoldDB" id="A0A158FP60"/>
<dbReference type="Proteomes" id="UP000054925">
    <property type="component" value="Unassembled WGS sequence"/>
</dbReference>
<dbReference type="NCBIfam" id="NF009466">
    <property type="entry name" value="PRK12826.1-2"/>
    <property type="match status" value="1"/>
</dbReference>
<dbReference type="GO" id="GO:0016491">
    <property type="term" value="F:oxidoreductase activity"/>
    <property type="evidence" value="ECO:0007669"/>
    <property type="project" value="UniProtKB-KW"/>
</dbReference>
<dbReference type="CDD" id="cd05233">
    <property type="entry name" value="SDR_c"/>
    <property type="match status" value="1"/>
</dbReference>
<dbReference type="InterPro" id="IPR020904">
    <property type="entry name" value="Sc_DH/Rdtase_CS"/>
</dbReference>
<dbReference type="PRINTS" id="PR00081">
    <property type="entry name" value="GDHRDH"/>
</dbReference>
<evidence type="ECO:0000313" key="3">
    <source>
        <dbReference type="EMBL" id="SAL21423.1"/>
    </source>
</evidence>
<dbReference type="Pfam" id="PF13561">
    <property type="entry name" value="adh_short_C2"/>
    <property type="match status" value="1"/>
</dbReference>
<dbReference type="SUPFAM" id="SSF51735">
    <property type="entry name" value="NAD(P)-binding Rossmann-fold domains"/>
    <property type="match status" value="1"/>
</dbReference>
<dbReference type="OrthoDB" id="9806974at2"/>
<dbReference type="Gene3D" id="3.40.50.720">
    <property type="entry name" value="NAD(P)-binding Rossmann-like Domain"/>
    <property type="match status" value="1"/>
</dbReference>
<dbReference type="PRINTS" id="PR00080">
    <property type="entry name" value="SDRFAMILY"/>
</dbReference>
<protein>
    <submittedName>
        <fullName evidence="3">3-ketoacyl-ACP reductase</fullName>
    </submittedName>
</protein>
<comment type="similarity">
    <text evidence="1">Belongs to the short-chain dehydrogenases/reductases (SDR) family.</text>
</comment>
<name>A0A158FP60_9BURK</name>
<keyword evidence="4" id="KW-1185">Reference proteome</keyword>
<sequence length="268" mass="28143">MTVLQMLKPHAGLRVLVTGGASGIGLVIARAFVDAGSRVHVCDASQQAVDALIEAESQTECNAITATLADVSDREAVDRVFADVDAQLGGLDVLINNAGIAGPTGGIDELDVSEWEQTVDVNLNAQFYFARRAVPLLRHAKDGGAIIALSSVAGRLGYAFRTPYSATKWAVVGLTKSLAIELGPSGIRVNAIQPGIVKGPRIERVIAARAQQLGLSYEEMEKDYLEKISLRRMTTPEEVAATALFLCSPGGSGISGQAISVCGNVEVL</sequence>
<dbReference type="InterPro" id="IPR002347">
    <property type="entry name" value="SDR_fam"/>
</dbReference>
<dbReference type="PROSITE" id="PS00061">
    <property type="entry name" value="ADH_SHORT"/>
    <property type="match status" value="1"/>
</dbReference>
<dbReference type="InterPro" id="IPR036291">
    <property type="entry name" value="NAD(P)-bd_dom_sf"/>
</dbReference>
<dbReference type="PANTHER" id="PTHR24321:SF8">
    <property type="entry name" value="ESTRADIOL 17-BETA-DEHYDROGENASE 8-RELATED"/>
    <property type="match status" value="1"/>
</dbReference>
<dbReference type="EMBL" id="FCOL02000003">
    <property type="protein sequence ID" value="SAL21423.1"/>
    <property type="molecule type" value="Genomic_DNA"/>
</dbReference>
<evidence type="ECO:0000256" key="2">
    <source>
        <dbReference type="ARBA" id="ARBA00023002"/>
    </source>
</evidence>
<dbReference type="RefSeq" id="WP_087654885.1">
    <property type="nucleotide sequence ID" value="NZ_FCOL02000003.1"/>
</dbReference>
<dbReference type="PANTHER" id="PTHR24321">
    <property type="entry name" value="DEHYDROGENASES, SHORT CHAIN"/>
    <property type="match status" value="1"/>
</dbReference>
<evidence type="ECO:0000313" key="4">
    <source>
        <dbReference type="Proteomes" id="UP000054925"/>
    </source>
</evidence>
<organism evidence="3 4">
    <name type="scientific">Caballeronia terrestris</name>
    <dbReference type="NCBI Taxonomy" id="1226301"/>
    <lineage>
        <taxon>Bacteria</taxon>
        <taxon>Pseudomonadati</taxon>
        <taxon>Pseudomonadota</taxon>
        <taxon>Betaproteobacteria</taxon>
        <taxon>Burkholderiales</taxon>
        <taxon>Burkholderiaceae</taxon>
        <taxon>Caballeronia</taxon>
    </lineage>
</organism>
<gene>
    <name evidence="3" type="ORF">AWB67_00747</name>
</gene>
<keyword evidence="2" id="KW-0560">Oxidoreductase</keyword>
<evidence type="ECO:0000256" key="1">
    <source>
        <dbReference type="ARBA" id="ARBA00006484"/>
    </source>
</evidence>
<accession>A0A158FP60</accession>
<proteinExistence type="inferred from homology"/>
<reference evidence="3" key="1">
    <citation type="submission" date="2016-01" db="EMBL/GenBank/DDBJ databases">
        <authorList>
            <person name="Peeters C."/>
        </authorList>
    </citation>
    <scope>NUCLEOTIDE SEQUENCE [LARGE SCALE GENOMIC DNA]</scope>
    <source>
        <strain evidence="3">LMG 22937</strain>
    </source>
</reference>
<comment type="caution">
    <text evidence="3">The sequence shown here is derived from an EMBL/GenBank/DDBJ whole genome shotgun (WGS) entry which is preliminary data.</text>
</comment>
<dbReference type="FunFam" id="3.40.50.720:FF:000084">
    <property type="entry name" value="Short-chain dehydrogenase reductase"/>
    <property type="match status" value="1"/>
</dbReference>